<dbReference type="Proteomes" id="UP000507470">
    <property type="component" value="Unassembled WGS sequence"/>
</dbReference>
<evidence type="ECO:0000313" key="2">
    <source>
        <dbReference type="Proteomes" id="UP000507470"/>
    </source>
</evidence>
<evidence type="ECO:0008006" key="3">
    <source>
        <dbReference type="Google" id="ProtNLM"/>
    </source>
</evidence>
<sequence>MINLTDTGTYWVGAKIEFKRNINPLGVRRECIKNRTGSLDDCNRHCNGQKYFSYNEHSCSCLNDSKIDVGLSKTIICKNSENGLCYEQNCVVYERDIVNEDYLCDVYHFEKDIINDWIFKTQKCSVELNFICDGDKPESVPMSSSWLVAEQRCSKNGNHLLQKAKILGDEFKDGTNYWVSFFRRKTISWGKGNCIL</sequence>
<protein>
    <recommendedName>
        <fullName evidence="3">C-type lectin domain-containing protein</fullName>
    </recommendedName>
</protein>
<evidence type="ECO:0000313" key="1">
    <source>
        <dbReference type="EMBL" id="CAC5397338.1"/>
    </source>
</evidence>
<organism evidence="1 2">
    <name type="scientific">Mytilus coruscus</name>
    <name type="common">Sea mussel</name>
    <dbReference type="NCBI Taxonomy" id="42192"/>
    <lineage>
        <taxon>Eukaryota</taxon>
        <taxon>Metazoa</taxon>
        <taxon>Spiralia</taxon>
        <taxon>Lophotrochozoa</taxon>
        <taxon>Mollusca</taxon>
        <taxon>Bivalvia</taxon>
        <taxon>Autobranchia</taxon>
        <taxon>Pteriomorphia</taxon>
        <taxon>Mytilida</taxon>
        <taxon>Mytiloidea</taxon>
        <taxon>Mytilidae</taxon>
        <taxon>Mytilinae</taxon>
        <taxon>Mytilus</taxon>
    </lineage>
</organism>
<dbReference type="OrthoDB" id="6100014at2759"/>
<keyword evidence="2" id="KW-1185">Reference proteome</keyword>
<accession>A0A6J8CLM6</accession>
<gene>
    <name evidence="1" type="ORF">MCOR_31788</name>
</gene>
<proteinExistence type="predicted"/>
<reference evidence="1 2" key="1">
    <citation type="submission" date="2020-06" db="EMBL/GenBank/DDBJ databases">
        <authorList>
            <person name="Li R."/>
            <person name="Bekaert M."/>
        </authorList>
    </citation>
    <scope>NUCLEOTIDE SEQUENCE [LARGE SCALE GENOMIC DNA]</scope>
    <source>
        <strain evidence="2">wild</strain>
    </source>
</reference>
<dbReference type="AlphaFoldDB" id="A0A6J8CLM6"/>
<dbReference type="EMBL" id="CACVKT020005675">
    <property type="protein sequence ID" value="CAC5397338.1"/>
    <property type="molecule type" value="Genomic_DNA"/>
</dbReference>
<name>A0A6J8CLM6_MYTCO</name>